<comment type="caution">
    <text evidence="1">The sequence shown here is derived from an EMBL/GenBank/DDBJ whole genome shotgun (WGS) entry which is preliminary data.</text>
</comment>
<organism evidence="1 2">
    <name type="scientific">Entomophthora muscae</name>
    <dbReference type="NCBI Taxonomy" id="34485"/>
    <lineage>
        <taxon>Eukaryota</taxon>
        <taxon>Fungi</taxon>
        <taxon>Fungi incertae sedis</taxon>
        <taxon>Zoopagomycota</taxon>
        <taxon>Entomophthoromycotina</taxon>
        <taxon>Entomophthoromycetes</taxon>
        <taxon>Entomophthorales</taxon>
        <taxon>Entomophthoraceae</taxon>
        <taxon>Entomophthora</taxon>
    </lineage>
</organism>
<evidence type="ECO:0000313" key="2">
    <source>
        <dbReference type="Proteomes" id="UP001165960"/>
    </source>
</evidence>
<dbReference type="Proteomes" id="UP001165960">
    <property type="component" value="Unassembled WGS sequence"/>
</dbReference>
<proteinExistence type="predicted"/>
<name>A0ACC2RXW5_9FUNG</name>
<dbReference type="EMBL" id="QTSX02006420">
    <property type="protein sequence ID" value="KAJ9054905.1"/>
    <property type="molecule type" value="Genomic_DNA"/>
</dbReference>
<sequence length="168" mass="19006">MEDIKKLVADLITKQSAVAEENKTITKGLIEVSNMLDDYAKEMEELERFQQQITSISSGSQQARSISTSSNYQKAANVNKQQKQAEKTKKKPQILLHKPVAPVTKKKKEKEKPSNQQDSTEEILLNIWKEVLAFKKLVNGKTSKKQTEALNPSTVKPIPEVKQQLIVF</sequence>
<evidence type="ECO:0000313" key="1">
    <source>
        <dbReference type="EMBL" id="KAJ9054905.1"/>
    </source>
</evidence>
<accession>A0ACC2RXW5</accession>
<keyword evidence="2" id="KW-1185">Reference proteome</keyword>
<reference evidence="1" key="1">
    <citation type="submission" date="2022-04" db="EMBL/GenBank/DDBJ databases">
        <title>Genome of the entomopathogenic fungus Entomophthora muscae.</title>
        <authorList>
            <person name="Elya C."/>
            <person name="Lovett B.R."/>
            <person name="Lee E."/>
            <person name="Macias A.M."/>
            <person name="Hajek A.E."/>
            <person name="De Bivort B.L."/>
            <person name="Kasson M.T."/>
            <person name="De Fine Licht H.H."/>
            <person name="Stajich J.E."/>
        </authorList>
    </citation>
    <scope>NUCLEOTIDE SEQUENCE</scope>
    <source>
        <strain evidence="1">Berkeley</strain>
    </source>
</reference>
<protein>
    <submittedName>
        <fullName evidence="1">Uncharacterized protein</fullName>
    </submittedName>
</protein>
<gene>
    <name evidence="1" type="ORF">DSO57_1009562</name>
</gene>